<gene>
    <name evidence="2" type="ORF">GcM3_151018</name>
</gene>
<proteinExistence type="predicted"/>
<accession>A0A420HWZ4</accession>
<keyword evidence="3" id="KW-1185">Reference proteome</keyword>
<organism evidence="2 3">
    <name type="scientific">Golovinomyces cichoracearum</name>
    <dbReference type="NCBI Taxonomy" id="62708"/>
    <lineage>
        <taxon>Eukaryota</taxon>
        <taxon>Fungi</taxon>
        <taxon>Dikarya</taxon>
        <taxon>Ascomycota</taxon>
        <taxon>Pezizomycotina</taxon>
        <taxon>Leotiomycetes</taxon>
        <taxon>Erysiphales</taxon>
        <taxon>Erysiphaceae</taxon>
        <taxon>Golovinomyces</taxon>
    </lineage>
</organism>
<dbReference type="EMBL" id="MCBQ01015145">
    <property type="protein sequence ID" value="RKF61965.1"/>
    <property type="molecule type" value="Genomic_DNA"/>
</dbReference>
<feature type="region of interest" description="Disordered" evidence="1">
    <location>
        <begin position="44"/>
        <end position="64"/>
    </location>
</feature>
<protein>
    <submittedName>
        <fullName evidence="2">Uncharacterized protein</fullName>
    </submittedName>
</protein>
<dbReference type="Proteomes" id="UP000283383">
    <property type="component" value="Unassembled WGS sequence"/>
</dbReference>
<comment type="caution">
    <text evidence="2">The sequence shown here is derived from an EMBL/GenBank/DDBJ whole genome shotgun (WGS) entry which is preliminary data.</text>
</comment>
<name>A0A420HWZ4_9PEZI</name>
<evidence type="ECO:0000313" key="3">
    <source>
        <dbReference type="Proteomes" id="UP000283383"/>
    </source>
</evidence>
<dbReference type="AlphaFoldDB" id="A0A420HWZ4"/>
<reference evidence="2 3" key="1">
    <citation type="journal article" date="2018" name="BMC Genomics">
        <title>Comparative genome analyses reveal sequence features reflecting distinct modes of host-adaptation between dicot and monocot powdery mildew.</title>
        <authorList>
            <person name="Wu Y."/>
            <person name="Ma X."/>
            <person name="Pan Z."/>
            <person name="Kale S.D."/>
            <person name="Song Y."/>
            <person name="King H."/>
            <person name="Zhang Q."/>
            <person name="Presley C."/>
            <person name="Deng X."/>
            <person name="Wei C.I."/>
            <person name="Xiao S."/>
        </authorList>
    </citation>
    <scope>NUCLEOTIDE SEQUENCE [LARGE SCALE GENOMIC DNA]</scope>
    <source>
        <strain evidence="2">UMSG3</strain>
    </source>
</reference>
<sequence length="64" mass="7038">MYILIAGTIEYRGLIVRGPKVVFGKEMDFADKSIRESTATIHVEDSSITSNPSQLAELHGKKST</sequence>
<evidence type="ECO:0000313" key="2">
    <source>
        <dbReference type="EMBL" id="RKF61965.1"/>
    </source>
</evidence>
<evidence type="ECO:0000256" key="1">
    <source>
        <dbReference type="SAM" id="MobiDB-lite"/>
    </source>
</evidence>
<feature type="compositionally biased region" description="Polar residues" evidence="1">
    <location>
        <begin position="44"/>
        <end position="54"/>
    </location>
</feature>